<protein>
    <submittedName>
        <fullName evidence="1">Potassium-transporting ATPase subunit C</fullName>
    </submittedName>
</protein>
<accession>A0A858RN24</accession>
<dbReference type="RefSeq" id="WP_169456185.1">
    <property type="nucleotide sequence ID" value="NZ_CP051774.1"/>
</dbReference>
<dbReference type="KEGG" id="luo:HHL09_18890"/>
<dbReference type="AlphaFoldDB" id="A0A858RN24"/>
<organism evidence="1 2">
    <name type="scientific">Luteolibacter luteus</name>
    <dbReference type="NCBI Taxonomy" id="2728835"/>
    <lineage>
        <taxon>Bacteria</taxon>
        <taxon>Pseudomonadati</taxon>
        <taxon>Verrucomicrobiota</taxon>
        <taxon>Verrucomicrobiia</taxon>
        <taxon>Verrucomicrobiales</taxon>
        <taxon>Verrucomicrobiaceae</taxon>
        <taxon>Luteolibacter</taxon>
    </lineage>
</organism>
<evidence type="ECO:0000313" key="2">
    <source>
        <dbReference type="Proteomes" id="UP000501812"/>
    </source>
</evidence>
<keyword evidence="2" id="KW-1185">Reference proteome</keyword>
<evidence type="ECO:0000313" key="1">
    <source>
        <dbReference type="EMBL" id="QJE97759.1"/>
    </source>
</evidence>
<proteinExistence type="predicted"/>
<dbReference type="InterPro" id="IPR003820">
    <property type="entry name" value="KdpC"/>
</dbReference>
<dbReference type="GO" id="GO:0008556">
    <property type="term" value="F:P-type potassium transmembrane transporter activity"/>
    <property type="evidence" value="ECO:0007669"/>
    <property type="project" value="InterPro"/>
</dbReference>
<dbReference type="Pfam" id="PF02669">
    <property type="entry name" value="KdpC"/>
    <property type="match status" value="1"/>
</dbReference>
<name>A0A858RN24_9BACT</name>
<reference evidence="1 2" key="1">
    <citation type="submission" date="2020-04" db="EMBL/GenBank/DDBJ databases">
        <title>Luteolibacter sp. G-1-1-1 isolated from soil.</title>
        <authorList>
            <person name="Dahal R.H."/>
        </authorList>
    </citation>
    <scope>NUCLEOTIDE SEQUENCE [LARGE SCALE GENOMIC DNA]</scope>
    <source>
        <strain evidence="1 2">G-1-1-1</strain>
    </source>
</reference>
<dbReference type="EMBL" id="CP051774">
    <property type="protein sequence ID" value="QJE97759.1"/>
    <property type="molecule type" value="Genomic_DNA"/>
</dbReference>
<gene>
    <name evidence="1" type="ORF">HHL09_18890</name>
</gene>
<sequence>MNAPVRAFLVALALGGLGAAWWFSREDAQSLPDEKKIAIERLVESQTGPAYFQSGDSAPDPDSDGVVWIDAVVARAQIDRIVAERKGDDAMKRRIDRLVDEASEPHPSRAVGGERINLARLNLALDAAK</sequence>
<dbReference type="GO" id="GO:0016020">
    <property type="term" value="C:membrane"/>
    <property type="evidence" value="ECO:0007669"/>
    <property type="project" value="InterPro"/>
</dbReference>
<dbReference type="Proteomes" id="UP000501812">
    <property type="component" value="Chromosome"/>
</dbReference>